<proteinExistence type="predicted"/>
<evidence type="ECO:0000313" key="1">
    <source>
        <dbReference type="EMBL" id="GIX86490.1"/>
    </source>
</evidence>
<name>A0AAV4NQ98_CAEEX</name>
<evidence type="ECO:0000313" key="2">
    <source>
        <dbReference type="Proteomes" id="UP001054945"/>
    </source>
</evidence>
<keyword evidence="2" id="KW-1185">Reference proteome</keyword>
<gene>
    <name evidence="1" type="ORF">CEXT_97011</name>
</gene>
<reference evidence="1 2" key="1">
    <citation type="submission" date="2021-06" db="EMBL/GenBank/DDBJ databases">
        <title>Caerostris extrusa draft genome.</title>
        <authorList>
            <person name="Kono N."/>
            <person name="Arakawa K."/>
        </authorList>
    </citation>
    <scope>NUCLEOTIDE SEQUENCE [LARGE SCALE GENOMIC DNA]</scope>
</reference>
<accession>A0AAV4NQ98</accession>
<dbReference type="AlphaFoldDB" id="A0AAV4NQ98"/>
<dbReference type="Proteomes" id="UP001054945">
    <property type="component" value="Unassembled WGS sequence"/>
</dbReference>
<comment type="caution">
    <text evidence="1">The sequence shown here is derived from an EMBL/GenBank/DDBJ whole genome shotgun (WGS) entry which is preliminary data.</text>
</comment>
<dbReference type="EMBL" id="BPLR01021144">
    <property type="protein sequence ID" value="GIX86490.1"/>
    <property type="molecule type" value="Genomic_DNA"/>
</dbReference>
<organism evidence="1 2">
    <name type="scientific">Caerostris extrusa</name>
    <name type="common">Bark spider</name>
    <name type="synonym">Caerostris bankana</name>
    <dbReference type="NCBI Taxonomy" id="172846"/>
    <lineage>
        <taxon>Eukaryota</taxon>
        <taxon>Metazoa</taxon>
        <taxon>Ecdysozoa</taxon>
        <taxon>Arthropoda</taxon>
        <taxon>Chelicerata</taxon>
        <taxon>Arachnida</taxon>
        <taxon>Araneae</taxon>
        <taxon>Araneomorphae</taxon>
        <taxon>Entelegynae</taxon>
        <taxon>Araneoidea</taxon>
        <taxon>Araneidae</taxon>
        <taxon>Caerostris</taxon>
    </lineage>
</organism>
<protein>
    <submittedName>
        <fullName evidence="1">Uncharacterized protein</fullName>
    </submittedName>
</protein>
<sequence>MMGYKRIQMKMCANLADFTRCKTDRARPFHANLHNDGILFVKLMFESGNLNLNSANDIFTDEKRSYRMNYSANMVAKDSMCGLLLQRQVFY</sequence>